<evidence type="ECO:0000313" key="2">
    <source>
        <dbReference type="EMBL" id="NNF08475.1"/>
    </source>
</evidence>
<dbReference type="Proteomes" id="UP000547674">
    <property type="component" value="Unassembled WGS sequence"/>
</dbReference>
<keyword evidence="1" id="KW-0732">Signal</keyword>
<protein>
    <recommendedName>
        <fullName evidence="4">Aromatic hydrocarbon degradation protein</fullName>
    </recommendedName>
</protein>
<feature type="chain" id="PRO_5031392121" description="Aromatic hydrocarbon degradation protein" evidence="1">
    <location>
        <begin position="25"/>
        <end position="421"/>
    </location>
</feature>
<feature type="signal peptide" evidence="1">
    <location>
        <begin position="1"/>
        <end position="24"/>
    </location>
</feature>
<proteinExistence type="predicted"/>
<dbReference type="AlphaFoldDB" id="A0A7Y2EEG4"/>
<comment type="caution">
    <text evidence="2">The sequence shown here is derived from an EMBL/GenBank/DDBJ whole genome shotgun (WGS) entry which is preliminary data.</text>
</comment>
<sequence length="421" mass="45453">MKALLKLGLVTLGLAVATAPSADAFSYLESVYGTQELGLSARSKAMGGTGAAVGQGVYSLVDNPAAMLLARGSRVQGLGVLARASENRFVPVFDTFDSFVDEAATAVNDDGYGALQGGVVLDRWGEKGVMVSAGIFNRYDPRYDFFNEIRTSENTDEIIANQFIEVSGVIRSASVGAAWAPDANFGVGAAVNYYYGTVDTYNATIGRPDSNVDTETSRSERKMDGVSVTLGGTARVDDRLQVGLSIETAPNLSDDRTVYTNGDPVDLADLENGDVELPFRAQGGIAYRPRNTLKTTFAADVVYTAWEDVTDYANPDLALNDTWGVRFGIEHVFYNELGGRLGFRFEESYVDEEADLSAFSFGFGYIVDTLHLNLAGEVGKRNSRQQPLTPRDHLSPRVGLGTDRVEDTLVRVSLGASYYFD</sequence>
<evidence type="ECO:0008006" key="4">
    <source>
        <dbReference type="Google" id="ProtNLM"/>
    </source>
</evidence>
<reference evidence="2 3" key="1">
    <citation type="submission" date="2020-03" db="EMBL/GenBank/DDBJ databases">
        <title>Metabolic flexibility allows generalist bacteria to become dominant in a frequently disturbed ecosystem.</title>
        <authorList>
            <person name="Chen Y.-J."/>
            <person name="Leung P.M."/>
            <person name="Bay S.K."/>
            <person name="Hugenholtz P."/>
            <person name="Kessler A.J."/>
            <person name="Shelley G."/>
            <person name="Waite D.W."/>
            <person name="Cook P.L."/>
            <person name="Greening C."/>
        </authorList>
    </citation>
    <scope>NUCLEOTIDE SEQUENCE [LARGE SCALE GENOMIC DNA]</scope>
    <source>
        <strain evidence="2">SS_bin_28</strain>
    </source>
</reference>
<dbReference type="Gene3D" id="2.40.160.60">
    <property type="entry name" value="Outer membrane protein transport protein (OMPP1/FadL/TodX)"/>
    <property type="match status" value="1"/>
</dbReference>
<evidence type="ECO:0000256" key="1">
    <source>
        <dbReference type="SAM" id="SignalP"/>
    </source>
</evidence>
<name>A0A7Y2EEG4_UNCEI</name>
<evidence type="ECO:0000313" key="3">
    <source>
        <dbReference type="Proteomes" id="UP000547674"/>
    </source>
</evidence>
<organism evidence="2 3">
    <name type="scientific">Eiseniibacteriota bacterium</name>
    <dbReference type="NCBI Taxonomy" id="2212470"/>
    <lineage>
        <taxon>Bacteria</taxon>
        <taxon>Candidatus Eiseniibacteriota</taxon>
    </lineage>
</organism>
<gene>
    <name evidence="2" type="ORF">HKN21_17065</name>
</gene>
<dbReference type="EMBL" id="JABDJR010000683">
    <property type="protein sequence ID" value="NNF08475.1"/>
    <property type="molecule type" value="Genomic_DNA"/>
</dbReference>
<dbReference type="SUPFAM" id="SSF56935">
    <property type="entry name" value="Porins"/>
    <property type="match status" value="1"/>
</dbReference>
<accession>A0A7Y2EEG4</accession>